<dbReference type="SUPFAM" id="SSF57850">
    <property type="entry name" value="RING/U-box"/>
    <property type="match status" value="1"/>
</dbReference>
<dbReference type="FunFam" id="3.30.40.10:FF:000172">
    <property type="entry name" value="E3 ubiquitin-protein ligase RAD18"/>
    <property type="match status" value="1"/>
</dbReference>
<keyword evidence="9" id="KW-0808">Transferase</keyword>
<dbReference type="Gene3D" id="2.30.30.380">
    <property type="entry name" value="Zn-finger domain of Sec23/24"/>
    <property type="match status" value="1"/>
</dbReference>
<dbReference type="Proteomes" id="UP001162031">
    <property type="component" value="Unassembled WGS sequence"/>
</dbReference>
<feature type="compositionally biased region" description="Acidic residues" evidence="21">
    <location>
        <begin position="401"/>
        <end position="418"/>
    </location>
</feature>
<comment type="pathway">
    <text evidence="4">Protein modification; protein ubiquitination.</text>
</comment>
<dbReference type="InterPro" id="IPR017907">
    <property type="entry name" value="Znf_RING_CS"/>
</dbReference>
<dbReference type="GO" id="GO:0006301">
    <property type="term" value="P:DNA damage tolerance"/>
    <property type="evidence" value="ECO:0007669"/>
    <property type="project" value="InterPro"/>
</dbReference>
<evidence type="ECO:0000256" key="6">
    <source>
        <dbReference type="ARBA" id="ARBA00012251"/>
    </source>
</evidence>
<dbReference type="SUPFAM" id="SSF90209">
    <property type="entry name" value="Ran binding protein zinc finger-like"/>
    <property type="match status" value="1"/>
</dbReference>
<evidence type="ECO:0000259" key="22">
    <source>
        <dbReference type="PROSITE" id="PS50089"/>
    </source>
</evidence>
<feature type="domain" description="RING-type" evidence="22">
    <location>
        <begin position="36"/>
        <end position="77"/>
    </location>
</feature>
<dbReference type="InterPro" id="IPR036443">
    <property type="entry name" value="Znf_RanBP2_sf"/>
</dbReference>
<comment type="similarity">
    <text evidence="5">Belongs to the RAD18 family.</text>
</comment>
<evidence type="ECO:0000256" key="9">
    <source>
        <dbReference type="ARBA" id="ARBA00022679"/>
    </source>
</evidence>
<dbReference type="InterPro" id="IPR013083">
    <property type="entry name" value="Znf_RING/FYVE/PHD"/>
</dbReference>
<dbReference type="Pfam" id="PF00097">
    <property type="entry name" value="zf-C3HC4"/>
    <property type="match status" value="1"/>
</dbReference>
<evidence type="ECO:0000256" key="14">
    <source>
        <dbReference type="ARBA" id="ARBA00022833"/>
    </source>
</evidence>
<evidence type="ECO:0000256" key="16">
    <source>
        <dbReference type="ARBA" id="ARBA00023204"/>
    </source>
</evidence>
<evidence type="ECO:0000256" key="11">
    <source>
        <dbReference type="ARBA" id="ARBA00022763"/>
    </source>
</evidence>
<dbReference type="InterPro" id="IPR001876">
    <property type="entry name" value="Znf_RanBP2"/>
</dbReference>
<keyword evidence="16" id="KW-0234">DNA repair</keyword>
<evidence type="ECO:0000256" key="5">
    <source>
        <dbReference type="ARBA" id="ARBA00009506"/>
    </source>
</evidence>
<dbReference type="GO" id="GO:0003697">
    <property type="term" value="F:single-stranded DNA binding"/>
    <property type="evidence" value="ECO:0007669"/>
    <property type="project" value="InterPro"/>
</dbReference>
<proteinExistence type="inferred from homology"/>
<evidence type="ECO:0000256" key="2">
    <source>
        <dbReference type="ARBA" id="ARBA00001798"/>
    </source>
</evidence>
<dbReference type="Gene3D" id="3.30.40.10">
    <property type="entry name" value="Zinc/RING finger domain, C3HC4 (zinc finger)"/>
    <property type="match status" value="1"/>
</dbReference>
<feature type="compositionally biased region" description="Basic and acidic residues" evidence="21">
    <location>
        <begin position="419"/>
        <end position="434"/>
    </location>
</feature>
<feature type="domain" description="RanBP2-type" evidence="23">
    <location>
        <begin position="453"/>
        <end position="482"/>
    </location>
</feature>
<keyword evidence="15" id="KW-0238">DNA-binding</keyword>
<dbReference type="AlphaFoldDB" id="A0AAV0V6K5"/>
<dbReference type="GO" id="GO:0097505">
    <property type="term" value="C:Rad6-Rad18 complex"/>
    <property type="evidence" value="ECO:0007669"/>
    <property type="project" value="TreeGrafter"/>
</dbReference>
<evidence type="ECO:0000256" key="17">
    <source>
        <dbReference type="ARBA" id="ARBA00023242"/>
    </source>
</evidence>
<evidence type="ECO:0000256" key="1">
    <source>
        <dbReference type="ARBA" id="ARBA00000900"/>
    </source>
</evidence>
<evidence type="ECO:0000256" key="21">
    <source>
        <dbReference type="SAM" id="MobiDB-lite"/>
    </source>
</evidence>
<dbReference type="SMART" id="SM00184">
    <property type="entry name" value="RING"/>
    <property type="match status" value="1"/>
</dbReference>
<evidence type="ECO:0000256" key="15">
    <source>
        <dbReference type="ARBA" id="ARBA00023125"/>
    </source>
</evidence>
<evidence type="ECO:0000313" key="25">
    <source>
        <dbReference type="Proteomes" id="UP001162031"/>
    </source>
</evidence>
<accession>A0AAV0V6K5</accession>
<dbReference type="EMBL" id="CANTFL010001490">
    <property type="protein sequence ID" value="CAI5743485.1"/>
    <property type="molecule type" value="Genomic_DNA"/>
</dbReference>
<dbReference type="PROSITE" id="PS50089">
    <property type="entry name" value="ZF_RING_2"/>
    <property type="match status" value="1"/>
</dbReference>
<dbReference type="EC" id="2.3.2.31" evidence="6"/>
<evidence type="ECO:0000256" key="12">
    <source>
        <dbReference type="ARBA" id="ARBA00022771"/>
    </source>
</evidence>
<keyword evidence="14" id="KW-0862">Zinc</keyword>
<evidence type="ECO:0000259" key="23">
    <source>
        <dbReference type="PROSITE" id="PS50199"/>
    </source>
</evidence>
<dbReference type="SMART" id="SM00504">
    <property type="entry name" value="Ubox"/>
    <property type="match status" value="1"/>
</dbReference>
<comment type="catalytic activity">
    <reaction evidence="2">
        <text>[E2 ubiquitin-conjugating enzyme]-S-ubiquitinyl-L-cysteine + [acceptor protein]-L-lysine = [E2 ubiquitin-conjugating enzyme]-L-cysteine + [acceptor protein]-N(6)-ubiquitinyl-L-lysine.</text>
        <dbReference type="EC" id="2.3.2.31"/>
    </reaction>
</comment>
<dbReference type="PROSITE" id="PS01358">
    <property type="entry name" value="ZF_RANBP2_1"/>
    <property type="match status" value="1"/>
</dbReference>
<name>A0AAV0V6K5_HYABA</name>
<evidence type="ECO:0000256" key="3">
    <source>
        <dbReference type="ARBA" id="ARBA00004123"/>
    </source>
</evidence>
<keyword evidence="25" id="KW-1185">Reference proteome</keyword>
<evidence type="ECO:0000313" key="24">
    <source>
        <dbReference type="EMBL" id="CAI5743485.1"/>
    </source>
</evidence>
<dbReference type="InterPro" id="IPR039577">
    <property type="entry name" value="Rad18"/>
</dbReference>
<dbReference type="PROSITE" id="PS50199">
    <property type="entry name" value="ZF_RANBP2_2"/>
    <property type="match status" value="1"/>
</dbReference>
<dbReference type="PANTHER" id="PTHR14134">
    <property type="entry name" value="E3 UBIQUITIN-PROTEIN LIGASE RAD18"/>
    <property type="match status" value="1"/>
</dbReference>
<keyword evidence="11" id="KW-0227">DNA damage</keyword>
<evidence type="ECO:0000256" key="10">
    <source>
        <dbReference type="ARBA" id="ARBA00022723"/>
    </source>
</evidence>
<dbReference type="EC" id="2.3.2.27" evidence="7"/>
<reference evidence="24" key="1">
    <citation type="submission" date="2022-12" db="EMBL/GenBank/DDBJ databases">
        <authorList>
            <person name="Webb A."/>
        </authorList>
    </citation>
    <scope>NUCLEOTIDE SEQUENCE</scope>
    <source>
        <strain evidence="24">Hp1</strain>
    </source>
</reference>
<evidence type="ECO:0000256" key="18">
    <source>
        <dbReference type="ARBA" id="ARBA00031783"/>
    </source>
</evidence>
<dbReference type="GO" id="GO:0005634">
    <property type="term" value="C:nucleus"/>
    <property type="evidence" value="ECO:0007669"/>
    <property type="project" value="UniProtKB-SubCell"/>
</dbReference>
<keyword evidence="17" id="KW-0539">Nucleus</keyword>
<dbReference type="PROSITE" id="PS00518">
    <property type="entry name" value="ZF_RING_1"/>
    <property type="match status" value="1"/>
</dbReference>
<dbReference type="GO" id="GO:0006513">
    <property type="term" value="P:protein monoubiquitination"/>
    <property type="evidence" value="ECO:0007669"/>
    <property type="project" value="InterPro"/>
</dbReference>
<dbReference type="GO" id="GO:0008270">
    <property type="term" value="F:zinc ion binding"/>
    <property type="evidence" value="ECO:0007669"/>
    <property type="project" value="UniProtKB-KW"/>
</dbReference>
<feature type="region of interest" description="Disordered" evidence="21">
    <location>
        <begin position="386"/>
        <end position="441"/>
    </location>
</feature>
<evidence type="ECO:0000256" key="13">
    <source>
        <dbReference type="ARBA" id="ARBA00022786"/>
    </source>
</evidence>
<dbReference type="InterPro" id="IPR001841">
    <property type="entry name" value="Znf_RING"/>
</dbReference>
<dbReference type="PANTHER" id="PTHR14134:SF2">
    <property type="entry name" value="E3 UBIQUITIN-PROTEIN LIGASE RAD18"/>
    <property type="match status" value="1"/>
</dbReference>
<keyword evidence="10" id="KW-0479">Metal-binding</keyword>
<sequence length="502" mass="56082">MIKNTIRSDDTDELLDEWQWPADCTAQHEMERHLRCQICGDFFHGPVLLPCSHTFCSTCVRRFLQSKGAHGCCPECKRPVVSRELVPNRALEQVVLLFKASKPDLLQRLQGTRALPSVTPVLLDVERGQEKKTKQWDNGQERMPLLSYSVMKDKEVRKLLDVIHVRVPTKNREEIIQIHKEFVLLSNAQADSLNPKTTAQVREEVVRNHYARMQQKAKTDAQKRTQSGSDNHDSGNIAVSPASGVSVQMRANFDKLRQDIADRKAGKRPPTPPSASVPSIDTPQKKVSGGDAGASVGVWRHFCALDTNMKQEFYVNSVTHEIRVELPSRSVRERSPANRYDDLTDVVRAVAERDPADLGCGDAAKAVTPLKAKVKTKRAIAPAFASPDATSEFQSATEETVVLEDEVEDREEERELEDESTKQDNLGKHARNADGTDSTIDDSIEAVEDADEAASEWQCSRCTLVNESTCQQCEACGYEPASVPAKKRLRKKMHFQSKIALS</sequence>
<evidence type="ECO:0000256" key="8">
    <source>
        <dbReference type="ARBA" id="ARBA00017887"/>
    </source>
</evidence>
<gene>
    <name evidence="24" type="ORF">HBR001_LOCUS9501</name>
</gene>
<evidence type="ECO:0000256" key="19">
    <source>
        <dbReference type="ARBA" id="ARBA00082369"/>
    </source>
</evidence>
<keyword evidence="12 20" id="KW-0863">Zinc-finger</keyword>
<dbReference type="GO" id="GO:0006281">
    <property type="term" value="P:DNA repair"/>
    <property type="evidence" value="ECO:0007669"/>
    <property type="project" value="UniProtKB-KW"/>
</dbReference>
<dbReference type="InterPro" id="IPR018957">
    <property type="entry name" value="Znf_C3HC4_RING-type"/>
</dbReference>
<evidence type="ECO:0000256" key="20">
    <source>
        <dbReference type="PROSITE-ProRule" id="PRU00322"/>
    </source>
</evidence>
<evidence type="ECO:0000256" key="4">
    <source>
        <dbReference type="ARBA" id="ARBA00004906"/>
    </source>
</evidence>
<dbReference type="InterPro" id="IPR003613">
    <property type="entry name" value="Ubox_domain"/>
</dbReference>
<comment type="catalytic activity">
    <reaction evidence="1">
        <text>S-ubiquitinyl-[E2 ubiquitin-conjugating enzyme]-L-cysteine + [acceptor protein]-L-lysine = [E2 ubiquitin-conjugating enzyme]-L-cysteine + N(6)-ubiquitinyl-[acceptor protein]-L-lysine.</text>
        <dbReference type="EC" id="2.3.2.27"/>
    </reaction>
</comment>
<evidence type="ECO:0000256" key="7">
    <source>
        <dbReference type="ARBA" id="ARBA00012483"/>
    </source>
</evidence>
<feature type="region of interest" description="Disordered" evidence="21">
    <location>
        <begin position="212"/>
        <end position="244"/>
    </location>
</feature>
<feature type="region of interest" description="Disordered" evidence="21">
    <location>
        <begin position="261"/>
        <end position="292"/>
    </location>
</feature>
<keyword evidence="13" id="KW-0833">Ubl conjugation pathway</keyword>
<organism evidence="24 25">
    <name type="scientific">Hyaloperonospora brassicae</name>
    <name type="common">Brassica downy mildew</name>
    <name type="synonym">Peronospora brassicae</name>
    <dbReference type="NCBI Taxonomy" id="162125"/>
    <lineage>
        <taxon>Eukaryota</taxon>
        <taxon>Sar</taxon>
        <taxon>Stramenopiles</taxon>
        <taxon>Oomycota</taxon>
        <taxon>Peronosporomycetes</taxon>
        <taxon>Peronosporales</taxon>
        <taxon>Peronosporaceae</taxon>
        <taxon>Hyaloperonospora</taxon>
    </lineage>
</organism>
<dbReference type="GO" id="GO:0061630">
    <property type="term" value="F:ubiquitin protein ligase activity"/>
    <property type="evidence" value="ECO:0007669"/>
    <property type="project" value="UniProtKB-EC"/>
</dbReference>
<protein>
    <recommendedName>
        <fullName evidence="8">RanBP-type and C3HC4-type zinc finger-containing protein 1</fullName>
        <ecNumber evidence="7">2.3.2.27</ecNumber>
        <ecNumber evidence="6">2.3.2.31</ecNumber>
    </recommendedName>
    <alternativeName>
        <fullName evidence="18 19">RING-type E3 ubiquitin transferase RAD18</fullName>
    </alternativeName>
</protein>
<comment type="caution">
    <text evidence="24">The sequence shown here is derived from an EMBL/GenBank/DDBJ whole genome shotgun (WGS) entry which is preliminary data.</text>
</comment>
<comment type="subcellular location">
    <subcellularLocation>
        <location evidence="3">Nucleus</location>
    </subcellularLocation>
</comment>